<dbReference type="Proteomes" id="UP001495147">
    <property type="component" value="Unassembled WGS sequence"/>
</dbReference>
<dbReference type="RefSeq" id="WP_347705277.1">
    <property type="nucleotide sequence ID" value="NZ_JBDPZD010000003.1"/>
</dbReference>
<accession>A0ABV0G446</accession>
<name>A0ABV0G446_9BURK</name>
<keyword evidence="1" id="KW-0175">Coiled coil</keyword>
<evidence type="ECO:0000313" key="3">
    <source>
        <dbReference type="Proteomes" id="UP001495147"/>
    </source>
</evidence>
<reference evidence="2 3" key="1">
    <citation type="submission" date="2024-05" db="EMBL/GenBank/DDBJ databases">
        <title>Roseateles sp. DJS-2-20 16S ribosomal RNA gene Genome sequencing and assembly.</title>
        <authorList>
            <person name="Woo H."/>
        </authorList>
    </citation>
    <scope>NUCLEOTIDE SEQUENCE [LARGE SCALE GENOMIC DNA]</scope>
    <source>
        <strain evidence="2 3">DJS-2-20</strain>
    </source>
</reference>
<gene>
    <name evidence="2" type="ORF">ABDJ85_13355</name>
</gene>
<proteinExistence type="predicted"/>
<dbReference type="EMBL" id="JBDPZD010000003">
    <property type="protein sequence ID" value="MEO3692460.1"/>
    <property type="molecule type" value="Genomic_DNA"/>
</dbReference>
<organism evidence="2 3">
    <name type="scientific">Roseateles paludis</name>
    <dbReference type="NCBI Taxonomy" id="3145238"/>
    <lineage>
        <taxon>Bacteria</taxon>
        <taxon>Pseudomonadati</taxon>
        <taxon>Pseudomonadota</taxon>
        <taxon>Betaproteobacteria</taxon>
        <taxon>Burkholderiales</taxon>
        <taxon>Sphaerotilaceae</taxon>
        <taxon>Roseateles</taxon>
    </lineage>
</organism>
<keyword evidence="3" id="KW-1185">Reference proteome</keyword>
<feature type="coiled-coil region" evidence="1">
    <location>
        <begin position="170"/>
        <end position="217"/>
    </location>
</feature>
<sequence>MPNDVFISINASALHAKSKVYIGRALVRKAADDLDEYQLWASLALELLGKAALASTHPSLVVDPTHWQSLFVAAGINATTDVKTITAKTLFERLAHLVPRFDKTIQKFCQEIAERRNAELHSADLPFKAMRLEAWEARYWHACDTVLHHMDSSLESWLGAVDAEAPRQLLEEAEKAMKAAVELRVGAAKERFGELKKAERDRAAEEAEQRLLQHQSELFVGRYDEIWSTACPACGCRAFMTGQLTGEDFSEEQDEHAIWEVVDREYSGEEFHCPSCDLSLLGSGEIIASGLNCIHEEQHSREMEYEPDYGND</sequence>
<evidence type="ECO:0000313" key="2">
    <source>
        <dbReference type="EMBL" id="MEO3692460.1"/>
    </source>
</evidence>
<evidence type="ECO:0000256" key="1">
    <source>
        <dbReference type="SAM" id="Coils"/>
    </source>
</evidence>
<protein>
    <submittedName>
        <fullName evidence="2">Uncharacterized protein</fullName>
    </submittedName>
</protein>
<comment type="caution">
    <text evidence="2">The sequence shown here is derived from an EMBL/GenBank/DDBJ whole genome shotgun (WGS) entry which is preliminary data.</text>
</comment>